<keyword evidence="2" id="KW-0732">Signal</keyword>
<proteinExistence type="predicted"/>
<protein>
    <submittedName>
        <fullName evidence="3">Uncharacterized protein</fullName>
    </submittedName>
</protein>
<organism evidence="3 4">
    <name type="scientific">Puccinia graminis f. sp. tritici</name>
    <dbReference type="NCBI Taxonomy" id="56615"/>
    <lineage>
        <taxon>Eukaryota</taxon>
        <taxon>Fungi</taxon>
        <taxon>Dikarya</taxon>
        <taxon>Basidiomycota</taxon>
        <taxon>Pucciniomycotina</taxon>
        <taxon>Pucciniomycetes</taxon>
        <taxon>Pucciniales</taxon>
        <taxon>Pucciniaceae</taxon>
        <taxon>Puccinia</taxon>
    </lineage>
</organism>
<name>A0A5B0S896_PUCGR</name>
<comment type="caution">
    <text evidence="3">The sequence shown here is derived from an EMBL/GenBank/DDBJ whole genome shotgun (WGS) entry which is preliminary data.</text>
</comment>
<evidence type="ECO:0000256" key="1">
    <source>
        <dbReference type="SAM" id="MobiDB-lite"/>
    </source>
</evidence>
<feature type="compositionally biased region" description="Low complexity" evidence="1">
    <location>
        <begin position="135"/>
        <end position="148"/>
    </location>
</feature>
<feature type="region of interest" description="Disordered" evidence="1">
    <location>
        <begin position="130"/>
        <end position="184"/>
    </location>
</feature>
<reference evidence="3 4" key="1">
    <citation type="submission" date="2019-05" db="EMBL/GenBank/DDBJ databases">
        <title>Emergence of the Ug99 lineage of the wheat stem rust pathogen through somatic hybridization.</title>
        <authorList>
            <person name="Li F."/>
            <person name="Upadhyaya N.M."/>
            <person name="Sperschneider J."/>
            <person name="Matny O."/>
            <person name="Nguyen-Phuc H."/>
            <person name="Mago R."/>
            <person name="Raley C."/>
            <person name="Miller M.E."/>
            <person name="Silverstein K.A.T."/>
            <person name="Henningsen E."/>
            <person name="Hirsch C.D."/>
            <person name="Visser B."/>
            <person name="Pretorius Z.A."/>
            <person name="Steffenson B.J."/>
            <person name="Schwessinger B."/>
            <person name="Dodds P.N."/>
            <person name="Figueroa M."/>
        </authorList>
    </citation>
    <scope>NUCLEOTIDE SEQUENCE [LARGE SCALE GENOMIC DNA]</scope>
    <source>
        <strain evidence="3 4">Ug99</strain>
    </source>
</reference>
<evidence type="ECO:0000313" key="4">
    <source>
        <dbReference type="Proteomes" id="UP000325313"/>
    </source>
</evidence>
<evidence type="ECO:0000313" key="3">
    <source>
        <dbReference type="EMBL" id="KAA1133709.1"/>
    </source>
</evidence>
<feature type="signal peptide" evidence="2">
    <location>
        <begin position="1"/>
        <end position="21"/>
    </location>
</feature>
<sequence length="620" mass="70138">MQGRLFLLFLPLAHNLAGVTCYRSNLVRRAFKSHVIDLDDSWASDAGLTSQGDSNFIDLSNHLETGSMGHSRDNTPQLLELFPLTPHGETTAEKPATASEDEETRPEKRLRRMKSHQYWYSEAENYFHDTRQQHSAPSSSTVPPRSTPGVQIHDSSAPTNEPEPEELQPEIQQQSTTPSAVPPMLTPTRVQIHESVLAAHQHQNPWAGHQSTLPAPLGLNWIPTTHAKLAKALQIAPYHKSTKKPAAKGFTHSESSPMRPFQAAEMVQAETPQVPLGSPHLPTNEYIKRYYSCQILDWNPPEIIDQKAALGAHVMAIELQNLVEGEEGVYLNKLQVSHKIYNPFVYKLLTKDLNTNHWARVRQAWGSFWDSRFKQKTPHNILRKFIWVTDLITESTIPELFENERLEYTQGRAIHYRYHFTNHEAKLIKLLSDGRIPMKKDSNLQRATTDTLNYKFKSTPNLGQNGNSEELLAVDAVRDSILERLKSHAQVINGAISDITAAAPQWDPIDWTNSSFRRFIKDNLIFMKTKSPQPLPDCIPSNIQPQITQIARAANSIQKKARASLSSSNQSLFVLVSNFDGFLKAKEVQTIALPKVIHDYFEESFQRLKTSNVKEIIPTS</sequence>
<dbReference type="EMBL" id="VDEP01000071">
    <property type="protein sequence ID" value="KAA1133709.1"/>
    <property type="molecule type" value="Genomic_DNA"/>
</dbReference>
<feature type="region of interest" description="Disordered" evidence="1">
    <location>
        <begin position="83"/>
        <end position="112"/>
    </location>
</feature>
<dbReference type="AlphaFoldDB" id="A0A5B0S896"/>
<evidence type="ECO:0000256" key="2">
    <source>
        <dbReference type="SAM" id="SignalP"/>
    </source>
</evidence>
<feature type="chain" id="PRO_5022707434" evidence="2">
    <location>
        <begin position="22"/>
        <end position="620"/>
    </location>
</feature>
<accession>A0A5B0S896</accession>
<dbReference type="Proteomes" id="UP000325313">
    <property type="component" value="Unassembled WGS sequence"/>
</dbReference>
<gene>
    <name evidence="3" type="ORF">PGTUg99_032045</name>
</gene>